<dbReference type="CDD" id="cd01335">
    <property type="entry name" value="Radical_SAM"/>
    <property type="match status" value="1"/>
</dbReference>
<accession>A0A2U9ICS5</accession>
<dbReference type="GO" id="GO:0003824">
    <property type="term" value="F:catalytic activity"/>
    <property type="evidence" value="ECO:0007669"/>
    <property type="project" value="InterPro"/>
</dbReference>
<dbReference type="InterPro" id="IPR007197">
    <property type="entry name" value="rSAM"/>
</dbReference>
<keyword evidence="6" id="KW-0411">Iron-sulfur</keyword>
<dbReference type="EMBL" id="CP029289">
    <property type="protein sequence ID" value="AWR93813.1"/>
    <property type="molecule type" value="Genomic_DNA"/>
</dbReference>
<evidence type="ECO:0000256" key="5">
    <source>
        <dbReference type="ARBA" id="ARBA00023004"/>
    </source>
</evidence>
<dbReference type="GO" id="GO:0046872">
    <property type="term" value="F:metal ion binding"/>
    <property type="evidence" value="ECO:0007669"/>
    <property type="project" value="UniProtKB-KW"/>
</dbReference>
<gene>
    <name evidence="8" type="ORF">DFR85_03475</name>
</gene>
<evidence type="ECO:0000256" key="1">
    <source>
        <dbReference type="ARBA" id="ARBA00001966"/>
    </source>
</evidence>
<protein>
    <recommendedName>
        <fullName evidence="7">Radical SAM core domain-containing protein</fullName>
    </recommendedName>
</protein>
<evidence type="ECO:0000256" key="2">
    <source>
        <dbReference type="ARBA" id="ARBA00022485"/>
    </source>
</evidence>
<dbReference type="SUPFAM" id="SSF102114">
    <property type="entry name" value="Radical SAM enzymes"/>
    <property type="match status" value="1"/>
</dbReference>
<dbReference type="PIRSF" id="PIRSF037420">
    <property type="entry name" value="PQQ_syn_pqqE"/>
    <property type="match status" value="1"/>
</dbReference>
<evidence type="ECO:0000256" key="3">
    <source>
        <dbReference type="ARBA" id="ARBA00022691"/>
    </source>
</evidence>
<sequence length="313" mass="35907">MNIFELDSPLMWAWHLTNECNMLCIHCLWPSGPRMKFQEELSTAESLDLCKKIADFGIPYVALSGGEPLLYPSFWEVSRCISDNAMQLKIESNGQFIDKKNAVRLSKLNLKSVQISIDGASSRTFSLVRQGGSFEKAVSAVKYLVEEGVDVEIVFVPTQLNINEIEKTIDLAYSLGAKAFLTQKTMYLGRAISNWKNIGLNNEDYAYISTVINKKIKEYKNMKILFYPYDSIEELQHYIQYPPASPLMMSNGKVILTTSIPYVVADVRKHSMEEIWERYKKGWRHPKVKEWVEEVSKNPEKLSLAHNFIDLLN</sequence>
<dbReference type="Pfam" id="PF04055">
    <property type="entry name" value="Radical_SAM"/>
    <property type="match status" value="1"/>
</dbReference>
<keyword evidence="5" id="KW-0408">Iron</keyword>
<dbReference type="PANTHER" id="PTHR11228">
    <property type="entry name" value="RADICAL SAM DOMAIN PROTEIN"/>
    <property type="match status" value="1"/>
</dbReference>
<dbReference type="PANTHER" id="PTHR11228:SF7">
    <property type="entry name" value="PQQA PEPTIDE CYCLASE"/>
    <property type="match status" value="1"/>
</dbReference>
<dbReference type="InterPro" id="IPR058240">
    <property type="entry name" value="rSAM_sf"/>
</dbReference>
<dbReference type="AlphaFoldDB" id="A0A2U9ICS5"/>
<name>A0A2U9ICS5_9CREN</name>
<dbReference type="Gene3D" id="3.20.20.70">
    <property type="entry name" value="Aldolase class I"/>
    <property type="match status" value="1"/>
</dbReference>
<evidence type="ECO:0000256" key="4">
    <source>
        <dbReference type="ARBA" id="ARBA00022723"/>
    </source>
</evidence>
<keyword evidence="9" id="KW-1185">Reference proteome</keyword>
<evidence type="ECO:0000313" key="9">
    <source>
        <dbReference type="Proteomes" id="UP000248044"/>
    </source>
</evidence>
<reference evidence="8 9" key="1">
    <citation type="submission" date="2018-05" db="EMBL/GenBank/DDBJ databases">
        <title>Complete Genome Sequences of Extremely Thermoacidophilic, Metal-Mobilizing Type-Strain Members of the Archaeal Family Sulfolobaceae: Acidianus brierleyi DSM-1651T, Acidianus sulfidivorans DSM-18786T, Metallosphaera hakonensis DSM-7519T, and Metallosphaera prunae DSM-10039T.</title>
        <authorList>
            <person name="Counts J.A."/>
            <person name="Kelly R.M."/>
        </authorList>
    </citation>
    <scope>NUCLEOTIDE SEQUENCE [LARGE SCALE GENOMIC DNA]</scope>
    <source>
        <strain evidence="8 9">DSM 1651</strain>
    </source>
</reference>
<keyword evidence="2" id="KW-0004">4Fe-4S</keyword>
<dbReference type="Proteomes" id="UP000248044">
    <property type="component" value="Chromosome"/>
</dbReference>
<dbReference type="GO" id="GO:0051539">
    <property type="term" value="F:4 iron, 4 sulfur cluster binding"/>
    <property type="evidence" value="ECO:0007669"/>
    <property type="project" value="UniProtKB-KW"/>
</dbReference>
<evidence type="ECO:0000313" key="8">
    <source>
        <dbReference type="EMBL" id="AWR93813.1"/>
    </source>
</evidence>
<dbReference type="KEGG" id="abri:DFR85_03475"/>
<organism evidence="8 9">
    <name type="scientific">Acidianus brierleyi</name>
    <dbReference type="NCBI Taxonomy" id="41673"/>
    <lineage>
        <taxon>Archaea</taxon>
        <taxon>Thermoproteota</taxon>
        <taxon>Thermoprotei</taxon>
        <taxon>Sulfolobales</taxon>
        <taxon>Sulfolobaceae</taxon>
        <taxon>Acidianus</taxon>
    </lineage>
</organism>
<dbReference type="SFLD" id="SFLDG01067">
    <property type="entry name" value="SPASM/twitch_domain_containing"/>
    <property type="match status" value="1"/>
</dbReference>
<evidence type="ECO:0000259" key="7">
    <source>
        <dbReference type="PROSITE" id="PS51918"/>
    </source>
</evidence>
<dbReference type="InterPro" id="IPR013785">
    <property type="entry name" value="Aldolase_TIM"/>
</dbReference>
<dbReference type="InterPro" id="IPR050377">
    <property type="entry name" value="Radical_SAM_PqqE_MftC-like"/>
</dbReference>
<evidence type="ECO:0000256" key="6">
    <source>
        <dbReference type="ARBA" id="ARBA00023014"/>
    </source>
</evidence>
<dbReference type="InterPro" id="IPR017200">
    <property type="entry name" value="PqqE-like"/>
</dbReference>
<dbReference type="SFLD" id="SFLDS00029">
    <property type="entry name" value="Radical_SAM"/>
    <property type="match status" value="1"/>
</dbReference>
<keyword evidence="4" id="KW-0479">Metal-binding</keyword>
<dbReference type="PROSITE" id="PS51918">
    <property type="entry name" value="RADICAL_SAM"/>
    <property type="match status" value="1"/>
</dbReference>
<keyword evidence="3" id="KW-0949">S-adenosyl-L-methionine</keyword>
<feature type="domain" description="Radical SAM core" evidence="7">
    <location>
        <begin position="6"/>
        <end position="242"/>
    </location>
</feature>
<proteinExistence type="predicted"/>
<dbReference type="OrthoDB" id="30736at2157"/>
<comment type="cofactor">
    <cofactor evidence="1">
        <name>[4Fe-4S] cluster</name>
        <dbReference type="ChEBI" id="CHEBI:49883"/>
    </cofactor>
</comment>